<dbReference type="AlphaFoldDB" id="A0AAW2RN20"/>
<dbReference type="PANTHER" id="PTHR43859:SF2">
    <property type="entry name" value="BUTYRATE--COA LIGASE AAE11, PEROXISOMAL"/>
    <property type="match status" value="1"/>
</dbReference>
<keyword evidence="2 3" id="KW-0436">Ligase</keyword>
<organism evidence="3">
    <name type="scientific">Sesamum angustifolium</name>
    <dbReference type="NCBI Taxonomy" id="2727405"/>
    <lineage>
        <taxon>Eukaryota</taxon>
        <taxon>Viridiplantae</taxon>
        <taxon>Streptophyta</taxon>
        <taxon>Embryophyta</taxon>
        <taxon>Tracheophyta</taxon>
        <taxon>Spermatophyta</taxon>
        <taxon>Magnoliopsida</taxon>
        <taxon>eudicotyledons</taxon>
        <taxon>Gunneridae</taxon>
        <taxon>Pentapetalae</taxon>
        <taxon>asterids</taxon>
        <taxon>lamiids</taxon>
        <taxon>Lamiales</taxon>
        <taxon>Pedaliaceae</taxon>
        <taxon>Sesamum</taxon>
    </lineage>
</organism>
<accession>A0AAW2RN20</accession>
<comment type="similarity">
    <text evidence="1">Belongs to the ATP-dependent AMP-binding enzyme family.</text>
</comment>
<dbReference type="EMBL" id="JACGWK010000001">
    <property type="protein sequence ID" value="KAL0381308.1"/>
    <property type="molecule type" value="Genomic_DNA"/>
</dbReference>
<dbReference type="InterPro" id="IPR042099">
    <property type="entry name" value="ANL_N_sf"/>
</dbReference>
<evidence type="ECO:0000256" key="2">
    <source>
        <dbReference type="ARBA" id="ARBA00022598"/>
    </source>
</evidence>
<sequence length="112" mass="13276">MGFHIVHAYWFIETTWSMLDCKWQKRWNKLPTEDQARLKARQEINILTLADKDFKTETMESMHRDEKTMGEIILRGSSIMKGYLKDEKATAKAFRNGWFFMGDVRVVPPMDT</sequence>
<comment type="caution">
    <text evidence="3">The sequence shown here is derived from an EMBL/GenBank/DDBJ whole genome shotgun (WGS) entry which is preliminary data.</text>
</comment>
<dbReference type="PANTHER" id="PTHR43859">
    <property type="entry name" value="ACYL-ACTIVATING ENZYME"/>
    <property type="match status" value="1"/>
</dbReference>
<dbReference type="SUPFAM" id="SSF56801">
    <property type="entry name" value="Acetyl-CoA synthetase-like"/>
    <property type="match status" value="1"/>
</dbReference>
<dbReference type="GO" id="GO:0016874">
    <property type="term" value="F:ligase activity"/>
    <property type="evidence" value="ECO:0007669"/>
    <property type="project" value="UniProtKB-KW"/>
</dbReference>
<protein>
    <submittedName>
        <fullName evidence="3">Butyrate--CoA ligase AAE11, peroxisomal</fullName>
    </submittedName>
</protein>
<name>A0AAW2RN20_9LAMI</name>
<evidence type="ECO:0000313" key="3">
    <source>
        <dbReference type="EMBL" id="KAL0381308.1"/>
    </source>
</evidence>
<proteinExistence type="inferred from homology"/>
<gene>
    <name evidence="3" type="ORF">Sangu_0195100</name>
</gene>
<reference evidence="3" key="2">
    <citation type="journal article" date="2024" name="Plant">
        <title>Genomic evolution and insights into agronomic trait innovations of Sesamum species.</title>
        <authorList>
            <person name="Miao H."/>
            <person name="Wang L."/>
            <person name="Qu L."/>
            <person name="Liu H."/>
            <person name="Sun Y."/>
            <person name="Le M."/>
            <person name="Wang Q."/>
            <person name="Wei S."/>
            <person name="Zheng Y."/>
            <person name="Lin W."/>
            <person name="Duan Y."/>
            <person name="Cao H."/>
            <person name="Xiong S."/>
            <person name="Wang X."/>
            <person name="Wei L."/>
            <person name="Li C."/>
            <person name="Ma Q."/>
            <person name="Ju M."/>
            <person name="Zhao R."/>
            <person name="Li G."/>
            <person name="Mu C."/>
            <person name="Tian Q."/>
            <person name="Mei H."/>
            <person name="Zhang T."/>
            <person name="Gao T."/>
            <person name="Zhang H."/>
        </authorList>
    </citation>
    <scope>NUCLEOTIDE SEQUENCE</scope>
    <source>
        <strain evidence="3">G01</strain>
    </source>
</reference>
<dbReference type="Gene3D" id="3.40.50.12780">
    <property type="entry name" value="N-terminal domain of ligase-like"/>
    <property type="match status" value="1"/>
</dbReference>
<evidence type="ECO:0000256" key="1">
    <source>
        <dbReference type="ARBA" id="ARBA00006432"/>
    </source>
</evidence>
<reference evidence="3" key="1">
    <citation type="submission" date="2020-06" db="EMBL/GenBank/DDBJ databases">
        <authorList>
            <person name="Li T."/>
            <person name="Hu X."/>
            <person name="Zhang T."/>
            <person name="Song X."/>
            <person name="Zhang H."/>
            <person name="Dai N."/>
            <person name="Sheng W."/>
            <person name="Hou X."/>
            <person name="Wei L."/>
        </authorList>
    </citation>
    <scope>NUCLEOTIDE SEQUENCE</scope>
    <source>
        <strain evidence="3">G01</strain>
        <tissue evidence="3">Leaf</tissue>
    </source>
</reference>